<dbReference type="Pfam" id="PF01632">
    <property type="entry name" value="Ribosomal_L35p"/>
    <property type="match status" value="1"/>
</dbReference>
<evidence type="ECO:0000256" key="1">
    <source>
        <dbReference type="ARBA" id="ARBA00006598"/>
    </source>
</evidence>
<dbReference type="GO" id="GO:0022625">
    <property type="term" value="C:cytosolic large ribosomal subunit"/>
    <property type="evidence" value="ECO:0007669"/>
    <property type="project" value="TreeGrafter"/>
</dbReference>
<keyword evidence="2 5" id="KW-0689">Ribosomal protein</keyword>
<evidence type="ECO:0000256" key="5">
    <source>
        <dbReference type="HAMAP-Rule" id="MF_00514"/>
    </source>
</evidence>
<dbReference type="HAMAP" id="MF_00514">
    <property type="entry name" value="Ribosomal_bL35"/>
    <property type="match status" value="1"/>
</dbReference>
<name>A0A1J5DXC4_9BACT</name>
<evidence type="ECO:0000256" key="7">
    <source>
        <dbReference type="SAM" id="MobiDB-lite"/>
    </source>
</evidence>
<gene>
    <name evidence="5" type="primary">rpmI</name>
    <name evidence="8" type="ORF">AUJ95_04170</name>
</gene>
<reference evidence="8 9" key="1">
    <citation type="journal article" date="2016" name="Environ. Microbiol.">
        <title>Genomic resolution of a cold subsurface aquifer community provides metabolic insights for novel microbes adapted to high CO concentrations.</title>
        <authorList>
            <person name="Probst A.J."/>
            <person name="Castelle C.J."/>
            <person name="Singh A."/>
            <person name="Brown C.T."/>
            <person name="Anantharaman K."/>
            <person name="Sharon I."/>
            <person name="Hug L.A."/>
            <person name="Burstein D."/>
            <person name="Emerson J.B."/>
            <person name="Thomas B.C."/>
            <person name="Banfield J.F."/>
        </authorList>
    </citation>
    <scope>NUCLEOTIDE SEQUENCE [LARGE SCALE GENOMIC DNA]</scope>
    <source>
        <strain evidence="8">CG2_30_40_21</strain>
    </source>
</reference>
<accession>A0A1J5DXC4</accession>
<dbReference type="STRING" id="1817895.AUJ95_04170"/>
<dbReference type="PANTHER" id="PTHR33343">
    <property type="entry name" value="54S RIBOSOMAL PROTEIN BL35M"/>
    <property type="match status" value="1"/>
</dbReference>
<evidence type="ECO:0000256" key="4">
    <source>
        <dbReference type="ARBA" id="ARBA00071664"/>
    </source>
</evidence>
<protein>
    <recommendedName>
        <fullName evidence="4 5">Large ribosomal subunit protein bL35</fullName>
    </recommendedName>
</protein>
<dbReference type="GO" id="GO:0003735">
    <property type="term" value="F:structural constituent of ribosome"/>
    <property type="evidence" value="ECO:0007669"/>
    <property type="project" value="InterPro"/>
</dbReference>
<evidence type="ECO:0000256" key="3">
    <source>
        <dbReference type="ARBA" id="ARBA00023274"/>
    </source>
</evidence>
<evidence type="ECO:0000313" key="8">
    <source>
        <dbReference type="EMBL" id="OIP40764.1"/>
    </source>
</evidence>
<dbReference type="PROSITE" id="PS00936">
    <property type="entry name" value="RIBOSOMAL_L35"/>
    <property type="match status" value="1"/>
</dbReference>
<comment type="similarity">
    <text evidence="1 5 6">Belongs to the bacterial ribosomal protein bL35 family.</text>
</comment>
<evidence type="ECO:0000313" key="9">
    <source>
        <dbReference type="Proteomes" id="UP000183085"/>
    </source>
</evidence>
<keyword evidence="3 5" id="KW-0687">Ribonucleoprotein</keyword>
<dbReference type="InterPro" id="IPR021137">
    <property type="entry name" value="Ribosomal_bL35-like"/>
</dbReference>
<comment type="caution">
    <text evidence="8">The sequence shown here is derived from an EMBL/GenBank/DDBJ whole genome shotgun (WGS) entry which is preliminary data.</text>
</comment>
<organism evidence="8 9">
    <name type="scientific">Candidatus Desantisbacteria bacterium CG2_30_40_21</name>
    <dbReference type="NCBI Taxonomy" id="1817895"/>
    <lineage>
        <taxon>Bacteria</taxon>
        <taxon>Candidatus Desantisiibacteriota</taxon>
    </lineage>
</organism>
<evidence type="ECO:0000256" key="6">
    <source>
        <dbReference type="RuleBase" id="RU000568"/>
    </source>
</evidence>
<dbReference type="InterPro" id="IPR037229">
    <property type="entry name" value="Ribosomal_bL35_sf"/>
</dbReference>
<feature type="region of interest" description="Disordered" evidence="7">
    <location>
        <begin position="32"/>
        <end position="65"/>
    </location>
</feature>
<proteinExistence type="inferred from homology"/>
<dbReference type="EMBL" id="MNYI01000106">
    <property type="protein sequence ID" value="OIP40764.1"/>
    <property type="molecule type" value="Genomic_DNA"/>
</dbReference>
<dbReference type="Proteomes" id="UP000183085">
    <property type="component" value="Unassembled WGS sequence"/>
</dbReference>
<dbReference type="AlphaFoldDB" id="A0A1J5DXC4"/>
<dbReference type="InterPro" id="IPR018265">
    <property type="entry name" value="Ribosomal_bL35_CS"/>
</dbReference>
<dbReference type="InterPro" id="IPR001706">
    <property type="entry name" value="Ribosomal_bL35"/>
</dbReference>
<evidence type="ECO:0000256" key="2">
    <source>
        <dbReference type="ARBA" id="ARBA00022980"/>
    </source>
</evidence>
<dbReference type="Gene3D" id="4.10.410.60">
    <property type="match status" value="1"/>
</dbReference>
<dbReference type="GO" id="GO:0006412">
    <property type="term" value="P:translation"/>
    <property type="evidence" value="ECO:0007669"/>
    <property type="project" value="UniProtKB-UniRule"/>
</dbReference>
<dbReference type="SUPFAM" id="SSF143034">
    <property type="entry name" value="L35p-like"/>
    <property type="match status" value="1"/>
</dbReference>
<dbReference type="PRINTS" id="PR00064">
    <property type="entry name" value="RIBOSOMALL35"/>
</dbReference>
<dbReference type="FunFam" id="4.10.410.60:FF:000001">
    <property type="entry name" value="50S ribosomal protein L35"/>
    <property type="match status" value="1"/>
</dbReference>
<sequence>MPKIKSNRSAAKRFKFTAKGKVKMKQAFTSHLLSSKSPSRKRNLRGTAIAHKSEERKVKRMLPYG</sequence>
<dbReference type="PANTHER" id="PTHR33343:SF1">
    <property type="entry name" value="LARGE RIBOSOMAL SUBUNIT PROTEIN BL35M"/>
    <property type="match status" value="1"/>
</dbReference>
<dbReference type="NCBIfam" id="TIGR00001">
    <property type="entry name" value="rpmI_bact"/>
    <property type="match status" value="1"/>
</dbReference>